<dbReference type="Gene3D" id="3.40.1010.10">
    <property type="entry name" value="Cobalt-precorrin-4 Transmethylase, Domain 1"/>
    <property type="match status" value="1"/>
</dbReference>
<dbReference type="InterPro" id="IPR014777">
    <property type="entry name" value="4pyrrole_Mease_sub1"/>
</dbReference>
<keyword evidence="4 8" id="KW-0808">Transferase</keyword>
<comment type="caution">
    <text evidence="10">The sequence shown here is derived from an EMBL/GenBank/DDBJ whole genome shotgun (WGS) entry which is preliminary data.</text>
</comment>
<comment type="similarity">
    <text evidence="1 8">Belongs to the precorrin methyltransferase family.</text>
</comment>
<dbReference type="CDD" id="cd11642">
    <property type="entry name" value="SUMT"/>
    <property type="match status" value="1"/>
</dbReference>
<dbReference type="Proteomes" id="UP000885792">
    <property type="component" value="Unassembled WGS sequence"/>
</dbReference>
<keyword evidence="5" id="KW-0949">S-adenosyl-L-methionine</keyword>
<evidence type="ECO:0000256" key="7">
    <source>
        <dbReference type="ARBA" id="ARBA00025705"/>
    </source>
</evidence>
<dbReference type="InterPro" id="IPR003043">
    <property type="entry name" value="Uropor_MeTrfase_CS"/>
</dbReference>
<dbReference type="GO" id="GO:0004851">
    <property type="term" value="F:uroporphyrin-III C-methyltransferase activity"/>
    <property type="evidence" value="ECO:0007669"/>
    <property type="project" value="UniProtKB-EC"/>
</dbReference>
<sequence length="242" mass="26491">MGKLYIVGAGPGDPKLITLRAYEVLREADVVLYDRLVNPEILSYTKPSATALYVGKKAGEQHRKQKLIYRLTERYLAAGLKVVRLKGGDPFIFGRGAEELIYFVERGVEVEVVPGISSCTGVPELVGIPLTLRGCSSSFTVVAGNDENADWSVYRKVGTLVILMGVRNRRRIATELIKAGRASEEPVAFVEKGTWKEEKVIFSTLAEVAEGAVEVSPPALFVVGRVVEFAKTFRTLKEVVGC</sequence>
<dbReference type="SUPFAM" id="SSF53790">
    <property type="entry name" value="Tetrapyrrole methylase"/>
    <property type="match status" value="1"/>
</dbReference>
<evidence type="ECO:0000256" key="5">
    <source>
        <dbReference type="ARBA" id="ARBA00022691"/>
    </source>
</evidence>
<proteinExistence type="inferred from homology"/>
<evidence type="ECO:0000313" key="10">
    <source>
        <dbReference type="EMBL" id="HHJ64645.1"/>
    </source>
</evidence>
<reference evidence="10" key="1">
    <citation type="journal article" date="2020" name="mSystems">
        <title>Genome- and Community-Level Interaction Insights into Carbon Utilization and Element Cycling Functions of Hydrothermarchaeota in Hydrothermal Sediment.</title>
        <authorList>
            <person name="Zhou Z."/>
            <person name="Liu Y."/>
            <person name="Xu W."/>
            <person name="Pan J."/>
            <person name="Luo Z.H."/>
            <person name="Li M."/>
        </authorList>
    </citation>
    <scope>NUCLEOTIDE SEQUENCE [LARGE SCALE GENOMIC DNA]</scope>
    <source>
        <strain evidence="10">HyVt-501</strain>
    </source>
</reference>
<dbReference type="NCBIfam" id="TIGR01469">
    <property type="entry name" value="cobA_cysG_Cterm"/>
    <property type="match status" value="1"/>
</dbReference>
<organism evidence="10">
    <name type="scientific">Aquifex aeolicus</name>
    <dbReference type="NCBI Taxonomy" id="63363"/>
    <lineage>
        <taxon>Bacteria</taxon>
        <taxon>Pseudomonadati</taxon>
        <taxon>Aquificota</taxon>
        <taxon>Aquificia</taxon>
        <taxon>Aquificales</taxon>
        <taxon>Aquificaceae</taxon>
        <taxon>Aquifex</taxon>
    </lineage>
</organism>
<name>A0A7C5L5M9_AQUAO</name>
<dbReference type="InterPro" id="IPR014776">
    <property type="entry name" value="4pyrrole_Mease_sub2"/>
</dbReference>
<dbReference type="PROSITE" id="PS00839">
    <property type="entry name" value="SUMT_1"/>
    <property type="match status" value="1"/>
</dbReference>
<dbReference type="InterPro" id="IPR000878">
    <property type="entry name" value="4pyrrol_Mease"/>
</dbReference>
<dbReference type="NCBIfam" id="NF004790">
    <property type="entry name" value="PRK06136.1"/>
    <property type="match status" value="1"/>
</dbReference>
<dbReference type="InterPro" id="IPR035996">
    <property type="entry name" value="4pyrrol_Methylase_sf"/>
</dbReference>
<evidence type="ECO:0000256" key="8">
    <source>
        <dbReference type="RuleBase" id="RU003960"/>
    </source>
</evidence>
<gene>
    <name evidence="10" type="primary">cobA</name>
    <name evidence="10" type="ORF">ENJ61_07020</name>
</gene>
<dbReference type="InterPro" id="IPR050161">
    <property type="entry name" value="Siro_Cobalamin_biosynth"/>
</dbReference>
<feature type="domain" description="Tetrapyrrole methylase" evidence="9">
    <location>
        <begin position="3"/>
        <end position="208"/>
    </location>
</feature>
<dbReference type="InterPro" id="IPR006366">
    <property type="entry name" value="CobA/CysG_C"/>
</dbReference>
<keyword evidence="6" id="KW-0627">Porphyrin biosynthesis</keyword>
<dbReference type="AlphaFoldDB" id="A0A7C5L5M9"/>
<dbReference type="EC" id="2.1.1.107" evidence="2"/>
<protein>
    <recommendedName>
        <fullName evidence="2">uroporphyrinogen-III C-methyltransferase</fullName>
        <ecNumber evidence="2">2.1.1.107</ecNumber>
    </recommendedName>
</protein>
<evidence type="ECO:0000256" key="6">
    <source>
        <dbReference type="ARBA" id="ARBA00023244"/>
    </source>
</evidence>
<comment type="pathway">
    <text evidence="7">Porphyrin-containing compound metabolism; siroheme biosynthesis; precorrin-2 from uroporphyrinogen III: step 1/1.</text>
</comment>
<evidence type="ECO:0000256" key="3">
    <source>
        <dbReference type="ARBA" id="ARBA00022603"/>
    </source>
</evidence>
<dbReference type="EMBL" id="DRNB01000255">
    <property type="protein sequence ID" value="HHJ64645.1"/>
    <property type="molecule type" value="Genomic_DNA"/>
</dbReference>
<dbReference type="PANTHER" id="PTHR45790">
    <property type="entry name" value="SIROHEME SYNTHASE-RELATED"/>
    <property type="match status" value="1"/>
</dbReference>
<evidence type="ECO:0000256" key="2">
    <source>
        <dbReference type="ARBA" id="ARBA00012162"/>
    </source>
</evidence>
<dbReference type="Gene3D" id="3.30.950.10">
    <property type="entry name" value="Methyltransferase, Cobalt-precorrin-4 Transmethylase, Domain 2"/>
    <property type="match status" value="1"/>
</dbReference>
<dbReference type="GO" id="GO:0032259">
    <property type="term" value="P:methylation"/>
    <property type="evidence" value="ECO:0007669"/>
    <property type="project" value="UniProtKB-KW"/>
</dbReference>
<dbReference type="PROSITE" id="PS00840">
    <property type="entry name" value="SUMT_2"/>
    <property type="match status" value="1"/>
</dbReference>
<evidence type="ECO:0000256" key="1">
    <source>
        <dbReference type="ARBA" id="ARBA00005879"/>
    </source>
</evidence>
<evidence type="ECO:0000259" key="9">
    <source>
        <dbReference type="Pfam" id="PF00590"/>
    </source>
</evidence>
<dbReference type="Pfam" id="PF00590">
    <property type="entry name" value="TP_methylase"/>
    <property type="match status" value="1"/>
</dbReference>
<dbReference type="FunFam" id="3.40.1010.10:FF:000001">
    <property type="entry name" value="Siroheme synthase"/>
    <property type="match status" value="1"/>
</dbReference>
<evidence type="ECO:0000256" key="4">
    <source>
        <dbReference type="ARBA" id="ARBA00022679"/>
    </source>
</evidence>
<dbReference type="GO" id="GO:0019354">
    <property type="term" value="P:siroheme biosynthetic process"/>
    <property type="evidence" value="ECO:0007669"/>
    <property type="project" value="InterPro"/>
</dbReference>
<accession>A0A7C5L5M9</accession>
<keyword evidence="3 8" id="KW-0489">Methyltransferase</keyword>
<dbReference type="PANTHER" id="PTHR45790:SF3">
    <property type="entry name" value="S-ADENOSYL-L-METHIONINE-DEPENDENT UROPORPHYRINOGEN III METHYLTRANSFERASE, CHLOROPLASTIC"/>
    <property type="match status" value="1"/>
</dbReference>